<dbReference type="PANTHER" id="PTHR16004:SF2">
    <property type="entry name" value="E3 UBIQUITIN-PROTEIN LIGASE LUBEL"/>
    <property type="match status" value="1"/>
</dbReference>
<keyword evidence="2" id="KW-0812">Transmembrane</keyword>
<reference evidence="4 5" key="2">
    <citation type="submission" date="2019-01" db="EMBL/GenBank/DDBJ databases">
        <title>The decoding of complex shrimp genome reveals the adaptation for benthos swimmer, frequently molting mechanism and breeding impact on genome.</title>
        <authorList>
            <person name="Sun Y."/>
            <person name="Gao Y."/>
            <person name="Yu Y."/>
        </authorList>
    </citation>
    <scope>NUCLEOTIDE SEQUENCE [LARGE SCALE GENOMIC DNA]</scope>
    <source>
        <tissue evidence="4">Muscle</tissue>
    </source>
</reference>
<keyword evidence="2" id="KW-0472">Membrane</keyword>
<dbReference type="GO" id="GO:0097039">
    <property type="term" value="P:protein linear polyubiquitination"/>
    <property type="evidence" value="ECO:0007669"/>
    <property type="project" value="TreeGrafter"/>
</dbReference>
<dbReference type="Proteomes" id="UP000283509">
    <property type="component" value="Unassembled WGS sequence"/>
</dbReference>
<feature type="compositionally biased region" description="Polar residues" evidence="1">
    <location>
        <begin position="388"/>
        <end position="398"/>
    </location>
</feature>
<feature type="domain" description="E3 ubiquitin-protein ligase RNF31 UBA-like" evidence="3">
    <location>
        <begin position="135"/>
        <end position="269"/>
    </location>
</feature>
<feature type="transmembrane region" description="Helical" evidence="2">
    <location>
        <begin position="569"/>
        <end position="594"/>
    </location>
</feature>
<evidence type="ECO:0000313" key="4">
    <source>
        <dbReference type="EMBL" id="ROT79758.1"/>
    </source>
</evidence>
<sequence>MTEQPTDNEQRADQRQPAQARDTVAFTFHGDGNPRLRDKLFTACTVKAHNDDYLVSALETMQTAQTGDDLKSSRETIRSSFEQLPYSEEAFEGEAEAPARPASAGAAVPPTDGYESLSFKDALTSSEASRKQQQTSLDKSAEEAGYTTEDVSIALAQSGDKNPLEWLKENWRHMVDTVLTLATNYGHERRVNDVGAITAAEAKAALRTHKGNIWAAVTECFNDILSRGNFQRQDVVRALETNDGDTDAALQELNKPQQPQPFTMKIWAPPQAPEGQTPKPVSSAHAQVEVQDAPPAPPSPPPPARRRPRPRPSSHPPHASDRRDQARYKEPATRPEPIYATVQKNRKKPKGQDTDKYKKMSKRAEQRQDRRPLTPKRLEVHDGDYENLSPSPRETSPVESDDESKAASETRNLYAAEEAEGERLPLLAPSAPGDGQVGFLDLGLTQSLGISPGYIRACLLLPVESLIDEILAGLGSPSFYEYFTAVGKGSSGGGVSCSLCDTCTASHVQMPYRKRFLCLETRSRAPRKRFLLLISSPLPDLEDLEDSEEQSVVSLEAELMRDASFSLGLSFLFLSLSLLTCFFDYFLFVFPAWLAAEMALSEGDEASDELGALSDTPSSDASFSLGLSFLFLSLSLLTCFFDYFLFVFPAWLAAEMALSEGDEASDELGPSAIPPPQVCHPPPASVALV</sequence>
<comment type="caution">
    <text evidence="4">The sequence shown here is derived from an EMBL/GenBank/DDBJ whole genome shotgun (WGS) entry which is preliminary data.</text>
</comment>
<protein>
    <submittedName>
        <fullName evidence="4">RING finger protein 31</fullName>
    </submittedName>
</protein>
<dbReference type="AlphaFoldDB" id="A0A3R7MDJ8"/>
<feature type="region of interest" description="Disordered" evidence="1">
    <location>
        <begin position="1"/>
        <end position="22"/>
    </location>
</feature>
<reference evidence="4 5" key="1">
    <citation type="submission" date="2018-04" db="EMBL/GenBank/DDBJ databases">
        <authorList>
            <person name="Zhang X."/>
            <person name="Yuan J."/>
            <person name="Li F."/>
            <person name="Xiang J."/>
        </authorList>
    </citation>
    <scope>NUCLEOTIDE SEQUENCE [LARGE SCALE GENOMIC DNA]</scope>
    <source>
        <tissue evidence="4">Muscle</tissue>
    </source>
</reference>
<feature type="compositionally biased region" description="Basic and acidic residues" evidence="1">
    <location>
        <begin position="318"/>
        <end position="333"/>
    </location>
</feature>
<dbReference type="Gene3D" id="1.10.8.10">
    <property type="entry name" value="DNA helicase RuvA subunit, C-terminal domain"/>
    <property type="match status" value="1"/>
</dbReference>
<dbReference type="InterPro" id="IPR032065">
    <property type="entry name" value="RNF31-UBA"/>
</dbReference>
<dbReference type="GO" id="GO:1990450">
    <property type="term" value="F:linear polyubiquitin binding"/>
    <property type="evidence" value="ECO:0007669"/>
    <property type="project" value="TreeGrafter"/>
</dbReference>
<feature type="compositionally biased region" description="Basic and acidic residues" evidence="1">
    <location>
        <begin position="350"/>
        <end position="384"/>
    </location>
</feature>
<evidence type="ECO:0000256" key="1">
    <source>
        <dbReference type="SAM" id="MobiDB-lite"/>
    </source>
</evidence>
<dbReference type="PANTHER" id="PTHR16004">
    <property type="entry name" value="RING FINGER PROTEIN 31-RELATED"/>
    <property type="match status" value="1"/>
</dbReference>
<feature type="compositionally biased region" description="Pro residues" evidence="1">
    <location>
        <begin position="294"/>
        <end position="303"/>
    </location>
</feature>
<dbReference type="STRING" id="6689.A0A3R7MDJ8"/>
<evidence type="ECO:0000259" key="3">
    <source>
        <dbReference type="Pfam" id="PF16678"/>
    </source>
</evidence>
<feature type="region of interest" description="Disordered" evidence="1">
    <location>
        <begin position="90"/>
        <end position="143"/>
    </location>
</feature>
<dbReference type="EMBL" id="QCYY01001194">
    <property type="protein sequence ID" value="ROT79758.1"/>
    <property type="molecule type" value="Genomic_DNA"/>
</dbReference>
<dbReference type="GO" id="GO:0036435">
    <property type="term" value="F:K48-linked polyubiquitin modification-dependent protein binding"/>
    <property type="evidence" value="ECO:0007669"/>
    <property type="project" value="TreeGrafter"/>
</dbReference>
<keyword evidence="2" id="KW-1133">Transmembrane helix</keyword>
<dbReference type="GO" id="GO:0071797">
    <property type="term" value="C:LUBAC complex"/>
    <property type="evidence" value="ECO:0007669"/>
    <property type="project" value="InterPro"/>
</dbReference>
<evidence type="ECO:0000313" key="5">
    <source>
        <dbReference type="Proteomes" id="UP000283509"/>
    </source>
</evidence>
<organism evidence="4 5">
    <name type="scientific">Penaeus vannamei</name>
    <name type="common">Whiteleg shrimp</name>
    <name type="synonym">Litopenaeus vannamei</name>
    <dbReference type="NCBI Taxonomy" id="6689"/>
    <lineage>
        <taxon>Eukaryota</taxon>
        <taxon>Metazoa</taxon>
        <taxon>Ecdysozoa</taxon>
        <taxon>Arthropoda</taxon>
        <taxon>Crustacea</taxon>
        <taxon>Multicrustacea</taxon>
        <taxon>Malacostraca</taxon>
        <taxon>Eumalacostraca</taxon>
        <taxon>Eucarida</taxon>
        <taxon>Decapoda</taxon>
        <taxon>Dendrobranchiata</taxon>
        <taxon>Penaeoidea</taxon>
        <taxon>Penaeidae</taxon>
        <taxon>Penaeus</taxon>
    </lineage>
</organism>
<feature type="region of interest" description="Disordered" evidence="1">
    <location>
        <begin position="255"/>
        <end position="410"/>
    </location>
</feature>
<feature type="compositionally biased region" description="Polar residues" evidence="1">
    <location>
        <begin position="123"/>
        <end position="138"/>
    </location>
</feature>
<dbReference type="Gene3D" id="6.10.140.1100">
    <property type="match status" value="1"/>
</dbReference>
<dbReference type="Pfam" id="PF16678">
    <property type="entry name" value="UBA_HOIP"/>
    <property type="match status" value="1"/>
</dbReference>
<keyword evidence="5" id="KW-1185">Reference proteome</keyword>
<dbReference type="InterPro" id="IPR026254">
    <property type="entry name" value="RNF31-like"/>
</dbReference>
<dbReference type="GO" id="GO:0070530">
    <property type="term" value="F:K63-linked polyubiquitin modification-dependent protein binding"/>
    <property type="evidence" value="ECO:0007669"/>
    <property type="project" value="TreeGrafter"/>
</dbReference>
<dbReference type="GO" id="GO:0061630">
    <property type="term" value="F:ubiquitin protein ligase activity"/>
    <property type="evidence" value="ECO:0007669"/>
    <property type="project" value="TreeGrafter"/>
</dbReference>
<gene>
    <name evidence="4" type="ORF">C7M84_001521</name>
</gene>
<feature type="transmembrane region" description="Helical" evidence="2">
    <location>
        <begin position="623"/>
        <end position="648"/>
    </location>
</feature>
<evidence type="ECO:0000256" key="2">
    <source>
        <dbReference type="SAM" id="Phobius"/>
    </source>
</evidence>
<proteinExistence type="predicted"/>
<name>A0A3R7MDJ8_PENVA</name>
<feature type="compositionally biased region" description="Low complexity" evidence="1">
    <location>
        <begin position="96"/>
        <end position="110"/>
    </location>
</feature>
<accession>A0A3R7MDJ8</accession>
<dbReference type="OrthoDB" id="9978677at2759"/>